<organism evidence="4 5">
    <name type="scientific">Ostreobium quekettii</name>
    <dbReference type="NCBI Taxonomy" id="121088"/>
    <lineage>
        <taxon>Eukaryota</taxon>
        <taxon>Viridiplantae</taxon>
        <taxon>Chlorophyta</taxon>
        <taxon>core chlorophytes</taxon>
        <taxon>Ulvophyceae</taxon>
        <taxon>TCBD clade</taxon>
        <taxon>Bryopsidales</taxon>
        <taxon>Ostreobineae</taxon>
        <taxon>Ostreobiaceae</taxon>
        <taxon>Ostreobium</taxon>
    </lineage>
</organism>
<dbReference type="InterPro" id="IPR003131">
    <property type="entry name" value="T1-type_BTB"/>
</dbReference>
<feature type="region of interest" description="Disordered" evidence="2">
    <location>
        <begin position="1151"/>
        <end position="1215"/>
    </location>
</feature>
<evidence type="ECO:0000313" key="5">
    <source>
        <dbReference type="Proteomes" id="UP000708148"/>
    </source>
</evidence>
<evidence type="ECO:0000256" key="2">
    <source>
        <dbReference type="SAM" id="MobiDB-lite"/>
    </source>
</evidence>
<sequence>MPIWDLGPLPVGHSPRLRSATISHIFYLVARSPSGTRRASAAPRCAPLRTGPDTIAAILSAHLFFPASTIPVNGCPRGRCRLIGDRPSNPGDLARSKDSSKLNSGHGHGLARTPSQEADAAMVVNVGGVKYTTTVATLKAVESSYFSLMLNGLWEPARTRGGDIFVDRNGELFGYILEHLRGQCHREPDTFQLPDDLDTLKALLREAEFYRLPALVSRLNKRKEEMMDAKDRSDTETDIHTGHESIDPLPRVELDIAYSAISSPHCQFTEEGLRDLTMRVNYQILQKGQDGFRVRDVSSRVHLNPNDPMMPYSMTCTAVLVREKNLMESNGRTAASAAHRVRGQSPGPLILHHPQPQLAVGRRPSPVHSPRPELGRYRLEASALVHPADDRLWCHQVATSPPPEPVSDPLQQVTEARLRLQALVAEHASKGSQASTRGPADDHAASRRSSGAVVDHSLNPPVGAMDAPAVPSPLVLRSREHSSINEPTNQSSSPLAGLEQDPMIGVYSGEVRRIMGIPQAPGCQSNPPLLTDATEVHGPLESLHASESTDMDRDMAMLGGCTAEERIVQEAGVQGEVPVAENDVCTGLASHACEDIVCGDGPESVSSCSESGPDQGSAPETMAIGEAACQMDAGEPVCPESGCDQDSAPQVKAVGEIACKIDAGGLVCSESGGDQHIAPEAIVVGGMAGLIDAGESVVHAAPAGQADSAGPESPIRSDGVHEPPATTIADFSYNAGELEEVLHDSQPSLHVGALQPPVCEQPLDDRASVQQSDNNESTEADSGVASDGQNSGQCSGGIDDSLLNASMGLTTGACIECEGNDVKAIGRVDANEAFCSAGAEKLDDTVKLGDIAGEPVDGRQDATDALQNGPSDVDCAGENGAVDSYVDDAVENREITTEVPTGTTEGAEDVPQTVACWDGTGARDSGHDVNNSEWQLQREEPDLVGEAIIHQPPTPDREARKRQVQARDVDAPGDAPADVSSPQFSGAPPEGDPGALGLPNAHPAEEKAGSQGSSGVDGRPGAVPGSYASASSDPTSLGDFPKGSLAPPMRANASIAKIPGPSRGLPPPSKFSRYQSARQEGAVSGDQPGAGPRPAPLFAVPHRSATSPPLLQDRIASSAKARSRIPNLNLAPMTAAAGRERAHMVGRRPVLGEEQGQGVAKGGLQKGPGAPAKRSGLVRPGAAASGLTRHAPGTAAQRLGVRGHRPSGSQTTGQR</sequence>
<dbReference type="Gene3D" id="3.30.710.10">
    <property type="entry name" value="Potassium Channel Kv1.1, Chain A"/>
    <property type="match status" value="1"/>
</dbReference>
<dbReference type="InterPro" id="IPR011333">
    <property type="entry name" value="SKP1/BTB/POZ_sf"/>
</dbReference>
<evidence type="ECO:0000259" key="3">
    <source>
        <dbReference type="SMART" id="SM00225"/>
    </source>
</evidence>
<dbReference type="PANTHER" id="PTHR14499">
    <property type="entry name" value="POTASSIUM CHANNEL TETRAMERIZATION DOMAIN-CONTAINING"/>
    <property type="match status" value="1"/>
</dbReference>
<feature type="compositionally biased region" description="Polar residues" evidence="2">
    <location>
        <begin position="768"/>
        <end position="777"/>
    </location>
</feature>
<feature type="compositionally biased region" description="Polar residues" evidence="2">
    <location>
        <begin position="484"/>
        <end position="494"/>
    </location>
</feature>
<feature type="region of interest" description="Disordered" evidence="2">
    <location>
        <begin position="702"/>
        <end position="726"/>
    </location>
</feature>
<dbReference type="InterPro" id="IPR000210">
    <property type="entry name" value="BTB/POZ_dom"/>
</dbReference>
<protein>
    <recommendedName>
        <fullName evidence="3">BTB domain-containing protein</fullName>
    </recommendedName>
</protein>
<name>A0A8S1IZG9_9CHLO</name>
<feature type="region of interest" description="Disordered" evidence="2">
    <location>
        <begin position="750"/>
        <end position="793"/>
    </location>
</feature>
<feature type="region of interest" description="Disordered" evidence="2">
    <location>
        <begin position="84"/>
        <end position="114"/>
    </location>
</feature>
<feature type="region of interest" description="Disordered" evidence="2">
    <location>
        <begin position="948"/>
        <end position="1108"/>
    </location>
</feature>
<gene>
    <name evidence="4" type="ORF">OSTQU699_LOCUS5911</name>
</gene>
<dbReference type="SMART" id="SM00225">
    <property type="entry name" value="BTB"/>
    <property type="match status" value="1"/>
</dbReference>
<proteinExistence type="predicted"/>
<feature type="domain" description="BTB" evidence="3">
    <location>
        <begin position="120"/>
        <end position="227"/>
    </location>
</feature>
<dbReference type="OrthoDB" id="523518at2759"/>
<dbReference type="SUPFAM" id="SSF54695">
    <property type="entry name" value="POZ domain"/>
    <property type="match status" value="1"/>
</dbReference>
<dbReference type="AlphaFoldDB" id="A0A8S1IZG9"/>
<comment type="pathway">
    <text evidence="1">Protein modification; protein ubiquitination.</text>
</comment>
<feature type="region of interest" description="Disordered" evidence="2">
    <location>
        <begin position="427"/>
        <end position="500"/>
    </location>
</feature>
<accession>A0A8S1IZG9</accession>
<dbReference type="GO" id="GO:0051260">
    <property type="term" value="P:protein homooligomerization"/>
    <property type="evidence" value="ECO:0007669"/>
    <property type="project" value="InterPro"/>
</dbReference>
<reference evidence="4" key="1">
    <citation type="submission" date="2020-12" db="EMBL/GenBank/DDBJ databases">
        <authorList>
            <person name="Iha C."/>
        </authorList>
    </citation>
    <scope>NUCLEOTIDE SEQUENCE</scope>
</reference>
<dbReference type="PANTHER" id="PTHR14499:SF136">
    <property type="entry name" value="GH08630P"/>
    <property type="match status" value="1"/>
</dbReference>
<comment type="caution">
    <text evidence="4">The sequence shown here is derived from an EMBL/GenBank/DDBJ whole genome shotgun (WGS) entry which is preliminary data.</text>
</comment>
<dbReference type="Proteomes" id="UP000708148">
    <property type="component" value="Unassembled WGS sequence"/>
</dbReference>
<feature type="region of interest" description="Disordered" evidence="2">
    <location>
        <begin position="226"/>
        <end position="245"/>
    </location>
</feature>
<dbReference type="EMBL" id="CAJHUC010001291">
    <property type="protein sequence ID" value="CAD7700552.1"/>
    <property type="molecule type" value="Genomic_DNA"/>
</dbReference>
<keyword evidence="5" id="KW-1185">Reference proteome</keyword>
<evidence type="ECO:0000313" key="4">
    <source>
        <dbReference type="EMBL" id="CAD7700552.1"/>
    </source>
</evidence>
<feature type="compositionally biased region" description="Basic and acidic residues" evidence="2">
    <location>
        <begin position="955"/>
        <end position="970"/>
    </location>
</feature>
<dbReference type="CDD" id="cd18316">
    <property type="entry name" value="BTB_POZ_KCTD-like"/>
    <property type="match status" value="1"/>
</dbReference>
<evidence type="ECO:0000256" key="1">
    <source>
        <dbReference type="ARBA" id="ARBA00004906"/>
    </source>
</evidence>
<dbReference type="Pfam" id="PF02214">
    <property type="entry name" value="BTB_2"/>
    <property type="match status" value="1"/>
</dbReference>